<name>A0A6A6CL52_ZASCE</name>
<dbReference type="OrthoDB" id="5216128at2759"/>
<proteinExistence type="predicted"/>
<dbReference type="InterPro" id="IPR025363">
    <property type="entry name" value="DUF4267"/>
</dbReference>
<keyword evidence="1" id="KW-0472">Membrane</keyword>
<reference evidence="2" key="1">
    <citation type="journal article" date="2020" name="Stud. Mycol.">
        <title>101 Dothideomycetes genomes: a test case for predicting lifestyles and emergence of pathogens.</title>
        <authorList>
            <person name="Haridas S."/>
            <person name="Albert R."/>
            <person name="Binder M."/>
            <person name="Bloem J."/>
            <person name="Labutti K."/>
            <person name="Salamov A."/>
            <person name="Andreopoulos B."/>
            <person name="Baker S."/>
            <person name="Barry K."/>
            <person name="Bills G."/>
            <person name="Bluhm B."/>
            <person name="Cannon C."/>
            <person name="Castanera R."/>
            <person name="Culley D."/>
            <person name="Daum C."/>
            <person name="Ezra D."/>
            <person name="Gonzalez J."/>
            <person name="Henrissat B."/>
            <person name="Kuo A."/>
            <person name="Liang C."/>
            <person name="Lipzen A."/>
            <person name="Lutzoni F."/>
            <person name="Magnuson J."/>
            <person name="Mondo S."/>
            <person name="Nolan M."/>
            <person name="Ohm R."/>
            <person name="Pangilinan J."/>
            <person name="Park H.-J."/>
            <person name="Ramirez L."/>
            <person name="Alfaro M."/>
            <person name="Sun H."/>
            <person name="Tritt A."/>
            <person name="Yoshinaga Y."/>
            <person name="Zwiers L.-H."/>
            <person name="Turgeon B."/>
            <person name="Goodwin S."/>
            <person name="Spatafora J."/>
            <person name="Crous P."/>
            <person name="Grigoriev I."/>
        </authorList>
    </citation>
    <scope>NUCLEOTIDE SEQUENCE</scope>
    <source>
        <strain evidence="2">ATCC 36951</strain>
    </source>
</reference>
<keyword evidence="1" id="KW-1133">Transmembrane helix</keyword>
<gene>
    <name evidence="2" type="ORF">M409DRAFT_22980</name>
</gene>
<organism evidence="2 3">
    <name type="scientific">Zasmidium cellare ATCC 36951</name>
    <dbReference type="NCBI Taxonomy" id="1080233"/>
    <lineage>
        <taxon>Eukaryota</taxon>
        <taxon>Fungi</taxon>
        <taxon>Dikarya</taxon>
        <taxon>Ascomycota</taxon>
        <taxon>Pezizomycotina</taxon>
        <taxon>Dothideomycetes</taxon>
        <taxon>Dothideomycetidae</taxon>
        <taxon>Mycosphaerellales</taxon>
        <taxon>Mycosphaerellaceae</taxon>
        <taxon>Zasmidium</taxon>
    </lineage>
</organism>
<evidence type="ECO:0000313" key="3">
    <source>
        <dbReference type="Proteomes" id="UP000799537"/>
    </source>
</evidence>
<dbReference type="RefSeq" id="XP_033667817.1">
    <property type="nucleotide sequence ID" value="XM_033806579.1"/>
</dbReference>
<dbReference type="Pfam" id="PF14087">
    <property type="entry name" value="DUF4267"/>
    <property type="match status" value="1"/>
</dbReference>
<keyword evidence="3" id="KW-1185">Reference proteome</keyword>
<evidence type="ECO:0000256" key="1">
    <source>
        <dbReference type="SAM" id="Phobius"/>
    </source>
</evidence>
<dbReference type="GeneID" id="54559851"/>
<feature type="transmembrane region" description="Helical" evidence="1">
    <location>
        <begin position="12"/>
        <end position="32"/>
    </location>
</feature>
<dbReference type="Proteomes" id="UP000799537">
    <property type="component" value="Unassembled WGS sequence"/>
</dbReference>
<evidence type="ECO:0000313" key="2">
    <source>
        <dbReference type="EMBL" id="KAF2166928.1"/>
    </source>
</evidence>
<protein>
    <submittedName>
        <fullName evidence="2">Uncharacterized protein</fullName>
    </submittedName>
</protein>
<dbReference type="EMBL" id="ML993595">
    <property type="protein sequence ID" value="KAF2166928.1"/>
    <property type="molecule type" value="Genomic_DNA"/>
</dbReference>
<feature type="transmembrane region" description="Helical" evidence="1">
    <location>
        <begin position="85"/>
        <end position="102"/>
    </location>
</feature>
<keyword evidence="1" id="KW-0812">Transmembrane</keyword>
<feature type="transmembrane region" description="Helical" evidence="1">
    <location>
        <begin position="114"/>
        <end position="133"/>
    </location>
</feature>
<sequence length="136" mass="14473">MASGLLSHSPLLLKTATALSLFPLSLGLIGTLSPSSGYKIFSIPPPTQNAEAYSLGTHLFLFWASRDLFMAAAINIAAWNGDRRTLGMVYLAMCGVGAFDAWTCERVVGKGKWAHLGFLPLLVGVGGGLLGWFDGW</sequence>
<accession>A0A6A6CL52</accession>
<dbReference type="AlphaFoldDB" id="A0A6A6CL52"/>